<reference evidence="2" key="1">
    <citation type="submission" date="2019-06" db="EMBL/GenBank/DDBJ databases">
        <title>Complete genome of the novel Klebsiella pneumoniae phage Marfa.</title>
        <authorList>
            <person name="Harb L."/>
            <person name="Boeckman J."/>
            <person name="Newkirk H."/>
            <person name="Liu M."/>
            <person name="Gill J."/>
            <person name="Ramsey J."/>
        </authorList>
    </citation>
    <scope>NUCLEOTIDE SEQUENCE [LARGE SCALE GENOMIC DNA]</scope>
</reference>
<dbReference type="EMBL" id="MN044033">
    <property type="protein sequence ID" value="QDB71860.1"/>
    <property type="molecule type" value="Genomic_DNA"/>
</dbReference>
<protein>
    <submittedName>
        <fullName evidence="1">Uncharacterized protein</fullName>
    </submittedName>
</protein>
<accession>A0A4Y5TT73</accession>
<evidence type="ECO:0000313" key="2">
    <source>
        <dbReference type="Proteomes" id="UP000320940"/>
    </source>
</evidence>
<sequence length="94" mass="10778">MIVSSFWNEKRGSIETIISDTFDGKVPTVDAVRKYIDKYCPVEFRRINGADSLQINYINARLEKLVTDRPVGYSDDNGDNAVMPKEPNKFKTKF</sequence>
<gene>
    <name evidence="1" type="ORF">CPT_Marfa_215</name>
</gene>
<keyword evidence="2" id="KW-1185">Reference proteome</keyword>
<organism evidence="1 2">
    <name type="scientific">Klebsiella phage Marfa</name>
    <dbReference type="NCBI Taxonomy" id="2587809"/>
    <lineage>
        <taxon>Viruses</taxon>
        <taxon>Duplodnaviria</taxon>
        <taxon>Heunggongvirae</taxon>
        <taxon>Uroviricota</taxon>
        <taxon>Caudoviricetes</taxon>
        <taxon>Marfavirus</taxon>
        <taxon>Marfavirus marfa</taxon>
    </lineage>
</organism>
<dbReference type="Proteomes" id="UP000320940">
    <property type="component" value="Segment"/>
</dbReference>
<name>A0A4Y5TT73_9CAUD</name>
<evidence type="ECO:0000313" key="1">
    <source>
        <dbReference type="EMBL" id="QDB71860.1"/>
    </source>
</evidence>
<proteinExistence type="predicted"/>